<dbReference type="PANTHER" id="PTHR36509">
    <property type="entry name" value="BLL3101 PROTEIN"/>
    <property type="match status" value="1"/>
</dbReference>
<dbReference type="InterPro" id="IPR010621">
    <property type="entry name" value="DUF1214"/>
</dbReference>
<organism evidence="3 4">
    <name type="scientific">Bradyrhizobium lablabi</name>
    <dbReference type="NCBI Taxonomy" id="722472"/>
    <lineage>
        <taxon>Bacteria</taxon>
        <taxon>Pseudomonadati</taxon>
        <taxon>Pseudomonadota</taxon>
        <taxon>Alphaproteobacteria</taxon>
        <taxon>Hyphomicrobiales</taxon>
        <taxon>Nitrobacteraceae</taxon>
        <taxon>Bradyrhizobium</taxon>
    </lineage>
</organism>
<dbReference type="Gene3D" id="1.10.3360.10">
    <property type="entry name" value="VPA0735-like domain"/>
    <property type="match status" value="1"/>
</dbReference>
<name>A0A0R3N894_9BRAD</name>
<evidence type="ECO:0000259" key="1">
    <source>
        <dbReference type="Pfam" id="PF06742"/>
    </source>
</evidence>
<dbReference type="SUPFAM" id="SSF160935">
    <property type="entry name" value="VPA0735-like"/>
    <property type="match status" value="1"/>
</dbReference>
<dbReference type="Pfam" id="PF06742">
    <property type="entry name" value="DUF1214"/>
    <property type="match status" value="1"/>
</dbReference>
<dbReference type="Gene3D" id="2.60.40.1610">
    <property type="entry name" value="Domain of unknown function DUF1254"/>
    <property type="match status" value="1"/>
</dbReference>
<sequence>MAVSANAQPFSADDLARRTIERRAVEAAIWGMPLVNTDAMREAYFRDVGAKYNDICYFSTPQNWKFQVTTPNASTNYIYFNYNLKDGPVVVEIPAAIGAGLLGSMVNAWDEPMNDVGPAGLDQGKGAKYLLLPPDFNAEIPAGYFPVKYPTYNGYSLYRAIRNSPSETDVAAALALVKKIRVYPLAQAANPPEQRYIDIYGKTFDGIADFDERFFERLNRMVQEEPVLPRDLITMGMLKSIGIEKGKAFKPDAATQTILRAAAQEAKAQFIEGLTSYSQPWWPDRKWSPPDPKGIKSGFTFQTADMLDVDARGWANYSAFGLPKKTGESLVYLFAFSDSSGERLSGERTYTVHIPANVPAKQYWSMIVYAVDTAALIREAPVVTLDSYNQAMQRNADGSVDIYFGPKAPEGKEANWIYTAPGKAFFPAMRFYDPDKPLFEKTWKLSDLEQISNL</sequence>
<dbReference type="InterPro" id="IPR010679">
    <property type="entry name" value="DUF1254"/>
</dbReference>
<evidence type="ECO:0000313" key="4">
    <source>
        <dbReference type="Proteomes" id="UP000051660"/>
    </source>
</evidence>
<dbReference type="Proteomes" id="UP000051660">
    <property type="component" value="Unassembled WGS sequence"/>
</dbReference>
<comment type="caution">
    <text evidence="3">The sequence shown here is derived from an EMBL/GenBank/DDBJ whole genome shotgun (WGS) entry which is preliminary data.</text>
</comment>
<dbReference type="EMBL" id="LLYB01000023">
    <property type="protein sequence ID" value="KRR28366.1"/>
    <property type="molecule type" value="Genomic_DNA"/>
</dbReference>
<dbReference type="PANTHER" id="PTHR36509:SF3">
    <property type="entry name" value="SIGNAL PEPTIDE PROTEIN"/>
    <property type="match status" value="1"/>
</dbReference>
<evidence type="ECO:0008006" key="5">
    <source>
        <dbReference type="Google" id="ProtNLM"/>
    </source>
</evidence>
<evidence type="ECO:0000259" key="2">
    <source>
        <dbReference type="Pfam" id="PF06863"/>
    </source>
</evidence>
<dbReference type="AlphaFoldDB" id="A0A0R3N894"/>
<reference evidence="3 4" key="1">
    <citation type="submission" date="2014-03" db="EMBL/GenBank/DDBJ databases">
        <title>Bradyrhizobium valentinum sp. nov., isolated from effective nodules of Lupinus mariae-josephae, a lupine endemic of basic-lime soils in Eastern Spain.</title>
        <authorList>
            <person name="Duran D."/>
            <person name="Rey L."/>
            <person name="Navarro A."/>
            <person name="Busquets A."/>
            <person name="Imperial J."/>
            <person name="Ruiz-Argueso T."/>
        </authorList>
    </citation>
    <scope>NUCLEOTIDE SEQUENCE [LARGE SCALE GENOMIC DNA]</scope>
    <source>
        <strain evidence="3 4">CCBAU 23086</strain>
    </source>
</reference>
<accession>A0A0R3N894</accession>
<evidence type="ECO:0000313" key="3">
    <source>
        <dbReference type="EMBL" id="KRR28366.1"/>
    </source>
</evidence>
<proteinExistence type="predicted"/>
<gene>
    <name evidence="3" type="ORF">CQ14_40840</name>
</gene>
<protein>
    <recommendedName>
        <fullName evidence="5">DUF1254 domain-containing protein</fullName>
    </recommendedName>
</protein>
<dbReference type="Pfam" id="PF06863">
    <property type="entry name" value="DUF1254"/>
    <property type="match status" value="1"/>
</dbReference>
<dbReference type="Gene3D" id="2.60.120.600">
    <property type="entry name" value="Domain of unknown function DUF1214, C-terminal domain"/>
    <property type="match status" value="1"/>
</dbReference>
<dbReference type="InterPro" id="IPR037050">
    <property type="entry name" value="DUF1254_sf"/>
</dbReference>
<dbReference type="InterPro" id="IPR037049">
    <property type="entry name" value="DUF1214_C_sf"/>
</dbReference>
<feature type="domain" description="DUF1254" evidence="2">
    <location>
        <begin position="59"/>
        <end position="184"/>
    </location>
</feature>
<feature type="domain" description="DUF1214" evidence="1">
    <location>
        <begin position="331"/>
        <end position="436"/>
    </location>
</feature>